<comment type="miscellaneous">
    <text evidence="13">The active site is a redox-active disulfide bond.</text>
</comment>
<dbReference type="EC" id="1.8.1.4" evidence="2 13"/>
<dbReference type="InterPro" id="IPR023753">
    <property type="entry name" value="FAD/NAD-binding_dom"/>
</dbReference>
<sequence length="468" mass="49971">MYDLVVIGSGPGGYVAAIRAAQLGMNVACVEKYDTFGGTCLNVGCIPSKALLESSHKFHDANGELAEHGINVSGVELDLEKMLNRKKEVVNGLTGGIKFLFGKNKVDGIHGTATIQDKNTVVVAQNNGESKTLETKKILIATGSKPTAIPGVEYDKETIVDSTWALEFTEVPEHLIIIGAGVIGLELGSVWSRLGAKVTVIEYLPEILGGRADAEVMKTAKKIFTKQGLEFIMNAKVTGAKVNGKTVEVSYEPRDGEEGEVKTIEGSKLMVAVGRRPYTDGLGLVNIGLETNARGFIEVDGDYETSVEGVYAIGDVIPGPMLAHLAEDEGIICVERMNGMGSHVMYDAVPDVVYTYPEIASVGKTPAELDKEGVEYKTGKFLFKANGRARAINYTDGFVKVLADAKTDRILGAHIIGPQAGDLIAEMAVAMEFWASAEDIARSSHAHPSLAEVVKEACLAVDGRMIHS</sequence>
<evidence type="ECO:0000256" key="3">
    <source>
        <dbReference type="ARBA" id="ARBA00022630"/>
    </source>
</evidence>
<evidence type="ECO:0000256" key="6">
    <source>
        <dbReference type="ARBA" id="ARBA00023027"/>
    </source>
</evidence>
<dbReference type="Gene3D" id="3.50.50.60">
    <property type="entry name" value="FAD/NAD(P)-binding domain"/>
    <property type="match status" value="2"/>
</dbReference>
<dbReference type="PIRSF" id="PIRSF000350">
    <property type="entry name" value="Mercury_reductase_MerA"/>
    <property type="match status" value="1"/>
</dbReference>
<accession>A0A2Z4FPB7</accession>
<dbReference type="InterPro" id="IPR001100">
    <property type="entry name" value="Pyr_nuc-diS_OxRdtase"/>
</dbReference>
<feature type="binding site" evidence="11">
    <location>
        <position position="49"/>
    </location>
    <ligand>
        <name>FAD</name>
        <dbReference type="ChEBI" id="CHEBI:57692"/>
    </ligand>
</feature>
<dbReference type="PRINTS" id="PR00411">
    <property type="entry name" value="PNDRDTASEI"/>
</dbReference>
<feature type="binding site" evidence="11">
    <location>
        <position position="202"/>
    </location>
    <ligand>
        <name>NAD(+)</name>
        <dbReference type="ChEBI" id="CHEBI:57540"/>
    </ligand>
</feature>
<dbReference type="Pfam" id="PF07992">
    <property type="entry name" value="Pyr_redox_2"/>
    <property type="match status" value="1"/>
</dbReference>
<keyword evidence="8 13" id="KW-0676">Redox-active center</keyword>
<dbReference type="GO" id="GO:0004148">
    <property type="term" value="F:dihydrolipoyl dehydrogenase (NADH) activity"/>
    <property type="evidence" value="ECO:0007669"/>
    <property type="project" value="UniProtKB-EC"/>
</dbReference>
<dbReference type="EMBL" id="CP030032">
    <property type="protein sequence ID" value="AWV90528.1"/>
    <property type="molecule type" value="Genomic_DNA"/>
</dbReference>
<evidence type="ECO:0000256" key="11">
    <source>
        <dbReference type="PIRSR" id="PIRSR000350-3"/>
    </source>
</evidence>
<evidence type="ECO:0000313" key="15">
    <source>
        <dbReference type="Proteomes" id="UP000249799"/>
    </source>
</evidence>
<evidence type="ECO:0000256" key="8">
    <source>
        <dbReference type="ARBA" id="ARBA00023284"/>
    </source>
</evidence>
<evidence type="ECO:0000256" key="2">
    <source>
        <dbReference type="ARBA" id="ARBA00012608"/>
    </source>
</evidence>
<evidence type="ECO:0000256" key="13">
    <source>
        <dbReference type="RuleBase" id="RU003692"/>
    </source>
</evidence>
<dbReference type="GO" id="GO:0050660">
    <property type="term" value="F:flavin adenine dinucleotide binding"/>
    <property type="evidence" value="ECO:0007669"/>
    <property type="project" value="InterPro"/>
</dbReference>
<feature type="binding site" evidence="11">
    <location>
        <begin position="321"/>
        <end position="324"/>
    </location>
    <ligand>
        <name>FAD</name>
        <dbReference type="ChEBI" id="CHEBI:57692"/>
    </ligand>
</feature>
<evidence type="ECO:0000256" key="9">
    <source>
        <dbReference type="ARBA" id="ARBA00049187"/>
    </source>
</evidence>
<keyword evidence="3 13" id="KW-0285">Flavoprotein</keyword>
<feature type="binding site" evidence="11">
    <location>
        <begin position="179"/>
        <end position="186"/>
    </location>
    <ligand>
        <name>NAD(+)</name>
        <dbReference type="ChEBI" id="CHEBI:57540"/>
    </ligand>
</feature>
<evidence type="ECO:0000256" key="10">
    <source>
        <dbReference type="PIRSR" id="PIRSR000350-2"/>
    </source>
</evidence>
<dbReference type="InterPro" id="IPR016156">
    <property type="entry name" value="FAD/NAD-linked_Rdtase_dimer_sf"/>
</dbReference>
<dbReference type="InterPro" id="IPR036188">
    <property type="entry name" value="FAD/NAD-bd_sf"/>
</dbReference>
<evidence type="ECO:0000256" key="12">
    <source>
        <dbReference type="PIRSR" id="PIRSR000350-4"/>
    </source>
</evidence>
<evidence type="ECO:0000256" key="7">
    <source>
        <dbReference type="ARBA" id="ARBA00023157"/>
    </source>
</evidence>
<keyword evidence="7" id="KW-1015">Disulfide bond</keyword>
<dbReference type="InterPro" id="IPR012999">
    <property type="entry name" value="Pyr_OxRdtase_I_AS"/>
</dbReference>
<name>A0A2Z4FPB7_9DELT</name>
<comment type="cofactor">
    <cofactor evidence="11 13">
        <name>FAD</name>
        <dbReference type="ChEBI" id="CHEBI:57692"/>
    </cofactor>
    <text evidence="11 13">Binds 1 FAD per subunit.</text>
</comment>
<dbReference type="FunFam" id="3.30.390.30:FF:000001">
    <property type="entry name" value="Dihydrolipoyl dehydrogenase"/>
    <property type="match status" value="1"/>
</dbReference>
<dbReference type="InterPro" id="IPR004099">
    <property type="entry name" value="Pyr_nucl-diS_OxRdtase_dimer"/>
</dbReference>
<dbReference type="PROSITE" id="PS00076">
    <property type="entry name" value="PYRIDINE_REDOX_1"/>
    <property type="match status" value="1"/>
</dbReference>
<comment type="catalytic activity">
    <reaction evidence="9 13">
        <text>N(6)-[(R)-dihydrolipoyl]-L-lysyl-[protein] + NAD(+) = N(6)-[(R)-lipoyl]-L-lysyl-[protein] + NADH + H(+)</text>
        <dbReference type="Rhea" id="RHEA:15045"/>
        <dbReference type="Rhea" id="RHEA-COMP:10474"/>
        <dbReference type="Rhea" id="RHEA-COMP:10475"/>
        <dbReference type="ChEBI" id="CHEBI:15378"/>
        <dbReference type="ChEBI" id="CHEBI:57540"/>
        <dbReference type="ChEBI" id="CHEBI:57945"/>
        <dbReference type="ChEBI" id="CHEBI:83099"/>
        <dbReference type="ChEBI" id="CHEBI:83100"/>
        <dbReference type="EC" id="1.8.1.4"/>
    </reaction>
</comment>
<keyword evidence="4 11" id="KW-0274">FAD</keyword>
<keyword evidence="6 11" id="KW-0520">NAD</keyword>
<protein>
    <recommendedName>
        <fullName evidence="2 13">Dihydrolipoyl dehydrogenase</fullName>
        <ecNumber evidence="2 13">1.8.1.4</ecNumber>
    </recommendedName>
</protein>
<dbReference type="SUPFAM" id="SSF51905">
    <property type="entry name" value="FAD/NAD(P)-binding domain"/>
    <property type="match status" value="1"/>
</dbReference>
<organism evidence="14 15">
    <name type="scientific">Bradymonas sediminis</name>
    <dbReference type="NCBI Taxonomy" id="1548548"/>
    <lineage>
        <taxon>Bacteria</taxon>
        <taxon>Deltaproteobacteria</taxon>
        <taxon>Bradymonadales</taxon>
        <taxon>Bradymonadaceae</taxon>
        <taxon>Bradymonas</taxon>
    </lineage>
</organism>
<feature type="binding site" evidence="11">
    <location>
        <begin position="142"/>
        <end position="144"/>
    </location>
    <ligand>
        <name>FAD</name>
        <dbReference type="ChEBI" id="CHEBI:57692"/>
    </ligand>
</feature>
<keyword evidence="5 13" id="KW-0560">Oxidoreductase</keyword>
<feature type="active site" description="Proton acceptor" evidence="10">
    <location>
        <position position="447"/>
    </location>
</feature>
<dbReference type="GO" id="GO:0005737">
    <property type="term" value="C:cytoplasm"/>
    <property type="evidence" value="ECO:0007669"/>
    <property type="project" value="UniProtKB-ARBA"/>
</dbReference>
<evidence type="ECO:0000313" key="14">
    <source>
        <dbReference type="EMBL" id="AWV90528.1"/>
    </source>
</evidence>
<feature type="binding site" evidence="11">
    <location>
        <position position="274"/>
    </location>
    <ligand>
        <name>NAD(+)</name>
        <dbReference type="ChEBI" id="CHEBI:57540"/>
    </ligand>
</feature>
<evidence type="ECO:0000256" key="5">
    <source>
        <dbReference type="ARBA" id="ARBA00023002"/>
    </source>
</evidence>
<dbReference type="SUPFAM" id="SSF55424">
    <property type="entry name" value="FAD/NAD-linked reductases, dimerisation (C-terminal) domain"/>
    <property type="match status" value="1"/>
</dbReference>
<comment type="similarity">
    <text evidence="1 13">Belongs to the class-I pyridine nucleotide-disulfide oxidoreductase family.</text>
</comment>
<dbReference type="Gene3D" id="3.30.390.30">
    <property type="match status" value="1"/>
</dbReference>
<evidence type="ECO:0000256" key="1">
    <source>
        <dbReference type="ARBA" id="ARBA00007532"/>
    </source>
</evidence>
<proteinExistence type="inferred from homology"/>
<gene>
    <name evidence="14" type="primary">lpdA</name>
    <name evidence="14" type="ORF">DN745_14805</name>
</gene>
<keyword evidence="11" id="KW-0547">Nucleotide-binding</keyword>
<feature type="binding site" evidence="11">
    <location>
        <position position="315"/>
    </location>
    <ligand>
        <name>FAD</name>
        <dbReference type="ChEBI" id="CHEBI:57692"/>
    </ligand>
</feature>
<keyword evidence="15" id="KW-1185">Reference proteome</keyword>
<feature type="disulfide bond" description="Redox-active" evidence="12">
    <location>
        <begin position="40"/>
        <end position="45"/>
    </location>
</feature>
<dbReference type="InterPro" id="IPR006258">
    <property type="entry name" value="Lipoamide_DH"/>
</dbReference>
<dbReference type="KEGG" id="bsed:DN745_14805"/>
<dbReference type="OrthoDB" id="9786429at2"/>
<dbReference type="PANTHER" id="PTHR22912">
    <property type="entry name" value="DISULFIDE OXIDOREDUCTASE"/>
    <property type="match status" value="1"/>
</dbReference>
<dbReference type="GO" id="GO:0006103">
    <property type="term" value="P:2-oxoglutarate metabolic process"/>
    <property type="evidence" value="ECO:0007669"/>
    <property type="project" value="TreeGrafter"/>
</dbReference>
<dbReference type="FunFam" id="3.50.50.60:FF:000001">
    <property type="entry name" value="Dihydrolipoyl dehydrogenase, mitochondrial"/>
    <property type="match status" value="1"/>
</dbReference>
<dbReference type="Pfam" id="PF02852">
    <property type="entry name" value="Pyr_redox_dim"/>
    <property type="match status" value="1"/>
</dbReference>
<dbReference type="NCBIfam" id="TIGR01350">
    <property type="entry name" value="lipoamide_DH"/>
    <property type="match status" value="1"/>
</dbReference>
<dbReference type="InterPro" id="IPR050151">
    <property type="entry name" value="Class-I_Pyr_Nuc-Dis_Oxidored"/>
</dbReference>
<dbReference type="PANTHER" id="PTHR22912:SF151">
    <property type="entry name" value="DIHYDROLIPOYL DEHYDROGENASE, MITOCHONDRIAL"/>
    <property type="match status" value="1"/>
</dbReference>
<evidence type="ECO:0000256" key="4">
    <source>
        <dbReference type="ARBA" id="ARBA00022827"/>
    </source>
</evidence>
<reference evidence="14 15" key="1">
    <citation type="submission" date="2018-06" db="EMBL/GenBank/DDBJ databases">
        <title>Lujinxingia sediminis gen. nov. sp. nov., a new facultative anaerobic member of the class Deltaproteobacteria, and proposal of Lujinxingaceae fam. nov.</title>
        <authorList>
            <person name="Guo L.-Y."/>
            <person name="Li C.-M."/>
            <person name="Wang S."/>
            <person name="Du Z.-J."/>
        </authorList>
    </citation>
    <scope>NUCLEOTIDE SEQUENCE [LARGE SCALE GENOMIC DNA]</scope>
    <source>
        <strain evidence="14 15">FA350</strain>
    </source>
</reference>
<dbReference type="AlphaFoldDB" id="A0A2Z4FPB7"/>
<dbReference type="Proteomes" id="UP000249799">
    <property type="component" value="Chromosome"/>
</dbReference>
<dbReference type="PRINTS" id="PR00368">
    <property type="entry name" value="FADPNR"/>
</dbReference>